<accession>A0A1B1UDU3</accession>
<dbReference type="KEGG" id="bic:LMTR13_12825"/>
<name>A0A1B1UDU3_9BRAD</name>
<evidence type="ECO:0000313" key="1">
    <source>
        <dbReference type="EMBL" id="ANW00923.1"/>
    </source>
</evidence>
<sequence length="82" mass="9176">MAGRDAHGTSDVFPAELVTRPGAKQTDYRLRPVRHWPCRNNMRKNWMVASSECVGWADGFTGLIGAVARGRSEKLRASRKFS</sequence>
<evidence type="ECO:0000313" key="2">
    <source>
        <dbReference type="Proteomes" id="UP000092839"/>
    </source>
</evidence>
<gene>
    <name evidence="1" type="ORF">LMTR13_12825</name>
</gene>
<protein>
    <submittedName>
        <fullName evidence="1">Uncharacterized protein</fullName>
    </submittedName>
</protein>
<dbReference type="Proteomes" id="UP000092839">
    <property type="component" value="Chromosome"/>
</dbReference>
<dbReference type="AlphaFoldDB" id="A0A1B1UDU3"/>
<dbReference type="STRING" id="1274631.LMTR13_12825"/>
<keyword evidence="2" id="KW-1185">Reference proteome</keyword>
<reference evidence="1 2" key="1">
    <citation type="submission" date="2016-07" db="EMBL/GenBank/DDBJ databases">
        <title>Complete genome sequence of Bradyrhizobium icense LMTR 13T, a potential inoculant strain isolated from lima bean (Phaseolus lunatus) in Peru.</title>
        <authorList>
            <person name="Ormeno-Orrillo E."/>
            <person name="Duran D."/>
            <person name="Rogel M.A."/>
            <person name="Rey L."/>
            <person name="Imperial J."/>
            <person name="Ruiz-Argueso T."/>
            <person name="Martinez-Romero E."/>
        </authorList>
    </citation>
    <scope>NUCLEOTIDE SEQUENCE [LARGE SCALE GENOMIC DNA]</scope>
    <source>
        <strain evidence="1 2">LMTR 13</strain>
    </source>
</reference>
<organism evidence="1 2">
    <name type="scientific">Bradyrhizobium icense</name>
    <dbReference type="NCBI Taxonomy" id="1274631"/>
    <lineage>
        <taxon>Bacteria</taxon>
        <taxon>Pseudomonadati</taxon>
        <taxon>Pseudomonadota</taxon>
        <taxon>Alphaproteobacteria</taxon>
        <taxon>Hyphomicrobiales</taxon>
        <taxon>Nitrobacteraceae</taxon>
        <taxon>Bradyrhizobium</taxon>
    </lineage>
</organism>
<dbReference type="EMBL" id="CP016428">
    <property type="protein sequence ID" value="ANW00923.1"/>
    <property type="molecule type" value="Genomic_DNA"/>
</dbReference>
<proteinExistence type="predicted"/>